<feature type="transmembrane region" description="Helical" evidence="5">
    <location>
        <begin position="7"/>
        <end position="32"/>
    </location>
</feature>
<protein>
    <submittedName>
        <fullName evidence="6">(Mediterranean fruit fly) hypothetical protein</fullName>
    </submittedName>
    <submittedName>
        <fullName evidence="7">Protein late bloomer</fullName>
    </submittedName>
</protein>
<dbReference type="GO" id="GO:0005886">
    <property type="term" value="C:plasma membrane"/>
    <property type="evidence" value="ECO:0007669"/>
    <property type="project" value="TreeGrafter"/>
</dbReference>
<dbReference type="AlphaFoldDB" id="W8BW58"/>
<evidence type="ECO:0000256" key="2">
    <source>
        <dbReference type="ARBA" id="ARBA00022692"/>
    </source>
</evidence>
<feature type="transmembrane region" description="Helical" evidence="5">
    <location>
        <begin position="44"/>
        <end position="69"/>
    </location>
</feature>
<name>W8BW58_CERCA</name>
<evidence type="ECO:0000313" key="8">
    <source>
        <dbReference type="Proteomes" id="UP000606786"/>
    </source>
</evidence>
<evidence type="ECO:0000313" key="6">
    <source>
        <dbReference type="EMBL" id="CAD7013401.1"/>
    </source>
</evidence>
<keyword evidence="2 5" id="KW-0812">Transmembrane</keyword>
<reference evidence="7" key="2">
    <citation type="journal article" date="2014" name="BMC Genomics">
        <title>A genomic perspective to assessing quality of mass-reared SIT flies used in Mediterranean fruit fly (Ceratitis capitata) eradication in California.</title>
        <authorList>
            <person name="Calla B."/>
            <person name="Hall B."/>
            <person name="Hou S."/>
            <person name="Geib S.M."/>
        </authorList>
    </citation>
    <scope>NUCLEOTIDE SEQUENCE</scope>
</reference>
<reference evidence="7" key="1">
    <citation type="submission" date="2013-07" db="EMBL/GenBank/DDBJ databases">
        <authorList>
            <person name="Geib S."/>
        </authorList>
    </citation>
    <scope>NUCLEOTIDE SEQUENCE</scope>
</reference>
<accession>W8BW58</accession>
<organism evidence="7">
    <name type="scientific">Ceratitis capitata</name>
    <name type="common">Mediterranean fruit fly</name>
    <name type="synonym">Tephritis capitata</name>
    <dbReference type="NCBI Taxonomy" id="7213"/>
    <lineage>
        <taxon>Eukaryota</taxon>
        <taxon>Metazoa</taxon>
        <taxon>Ecdysozoa</taxon>
        <taxon>Arthropoda</taxon>
        <taxon>Hexapoda</taxon>
        <taxon>Insecta</taxon>
        <taxon>Pterygota</taxon>
        <taxon>Neoptera</taxon>
        <taxon>Endopterygota</taxon>
        <taxon>Diptera</taxon>
        <taxon>Brachycera</taxon>
        <taxon>Muscomorpha</taxon>
        <taxon>Tephritoidea</taxon>
        <taxon>Tephritidae</taxon>
        <taxon>Ceratitis</taxon>
        <taxon>Ceratitis</taxon>
    </lineage>
</organism>
<dbReference type="EMBL" id="GAMC01001025">
    <property type="protein sequence ID" value="JAC05531.1"/>
    <property type="molecule type" value="mRNA"/>
</dbReference>
<reference evidence="6" key="3">
    <citation type="submission" date="2020-11" db="EMBL/GenBank/DDBJ databases">
        <authorList>
            <person name="Whitehead M."/>
        </authorList>
    </citation>
    <scope>NUCLEOTIDE SEQUENCE</scope>
    <source>
        <strain evidence="6">EGII</strain>
    </source>
</reference>
<comment type="subcellular location">
    <subcellularLocation>
        <location evidence="1">Membrane</location>
        <topology evidence="1">Multi-pass membrane protein</topology>
    </subcellularLocation>
</comment>
<dbReference type="InterPro" id="IPR008952">
    <property type="entry name" value="Tetraspanin_EC2_sf"/>
</dbReference>
<dbReference type="PANTHER" id="PTHR19282">
    <property type="entry name" value="TETRASPANIN"/>
    <property type="match status" value="1"/>
</dbReference>
<keyword evidence="4 5" id="KW-0472">Membrane</keyword>
<evidence type="ECO:0000256" key="1">
    <source>
        <dbReference type="ARBA" id="ARBA00004141"/>
    </source>
</evidence>
<feature type="transmembrane region" description="Helical" evidence="5">
    <location>
        <begin position="76"/>
        <end position="99"/>
    </location>
</feature>
<dbReference type="SUPFAM" id="SSF48652">
    <property type="entry name" value="Tetraspanin"/>
    <property type="match status" value="1"/>
</dbReference>
<gene>
    <name evidence="7" type="primary">LBM</name>
    <name evidence="6" type="ORF">CCAP1982_LOCUS21465</name>
</gene>
<dbReference type="EMBL" id="CAJHJT010000056">
    <property type="protein sequence ID" value="CAD7013401.1"/>
    <property type="molecule type" value="Genomic_DNA"/>
</dbReference>
<dbReference type="OrthoDB" id="6361633at2759"/>
<evidence type="ECO:0000256" key="4">
    <source>
        <dbReference type="ARBA" id="ARBA00023136"/>
    </source>
</evidence>
<dbReference type="Gene3D" id="1.10.1450.10">
    <property type="entry name" value="Tetraspanin"/>
    <property type="match status" value="1"/>
</dbReference>
<dbReference type="KEGG" id="ccat:101459059"/>
<dbReference type="CDD" id="cd03127">
    <property type="entry name" value="tetraspanin_LEL"/>
    <property type="match status" value="1"/>
</dbReference>
<dbReference type="Proteomes" id="UP000606786">
    <property type="component" value="Unassembled WGS sequence"/>
</dbReference>
<evidence type="ECO:0000256" key="5">
    <source>
        <dbReference type="SAM" id="Phobius"/>
    </source>
</evidence>
<dbReference type="InterPro" id="IPR018499">
    <property type="entry name" value="Tetraspanin/Peripherin"/>
</dbReference>
<dbReference type="GeneID" id="101459059"/>
<dbReference type="PANTHER" id="PTHR19282:SF482">
    <property type="entry name" value="FI23944P1-RELATED"/>
    <property type="match status" value="1"/>
</dbReference>
<keyword evidence="8" id="KW-1185">Reference proteome</keyword>
<evidence type="ECO:0000313" key="7">
    <source>
        <dbReference type="EMBL" id="JAC05531.1"/>
    </source>
</evidence>
<sequence length="221" mass="24502">MALKISILKAILAVANTVLPLLGIGLIALSVYELNTSTPGTMQHISIVIQIFIGSFVVLTSFLGCFGLCRVSLGLTWSYVICMLILLTFQIYLITVAGVTDYVQNTTDHLNKLWSNVTVNAAEIAQVEQQYECCGKLGSKDYILLERRIPKNCYRNFSGQESDLFKESCLTVLQGMARKCGSTGLAIKLTLFGFEVVALFFAGFMGITIRNMRRRDQFVDN</sequence>
<keyword evidence="3 5" id="KW-1133">Transmembrane helix</keyword>
<dbReference type="Pfam" id="PF00335">
    <property type="entry name" value="Tetraspanin"/>
    <property type="match status" value="1"/>
</dbReference>
<evidence type="ECO:0000256" key="3">
    <source>
        <dbReference type="ARBA" id="ARBA00022989"/>
    </source>
</evidence>
<proteinExistence type="evidence at transcript level"/>
<feature type="transmembrane region" description="Helical" evidence="5">
    <location>
        <begin position="185"/>
        <end position="207"/>
    </location>
</feature>